<dbReference type="Proteomes" id="UP001491310">
    <property type="component" value="Unassembled WGS sequence"/>
</dbReference>
<accession>A0ABR2YVX2</accession>
<name>A0ABR2YVX2_9CHLO</name>
<sequence>MSETLKVFQERGVLAQREYGEEVPASVHGAPRTVEVLAVAWVIATVFFLVTYTSPCAKVPPPEQLKFFELGGSDQDFFSGVDDTDARGLKHFPRLWKNFLSSAKFAGKIMLPSAARLYADEQIMCVRILPSCPHS</sequence>
<evidence type="ECO:0000313" key="2">
    <source>
        <dbReference type="Proteomes" id="UP001491310"/>
    </source>
</evidence>
<organism evidence="1 2">
    <name type="scientific">Coccomyxa subellipsoidea</name>
    <dbReference type="NCBI Taxonomy" id="248742"/>
    <lineage>
        <taxon>Eukaryota</taxon>
        <taxon>Viridiplantae</taxon>
        <taxon>Chlorophyta</taxon>
        <taxon>core chlorophytes</taxon>
        <taxon>Trebouxiophyceae</taxon>
        <taxon>Trebouxiophyceae incertae sedis</taxon>
        <taxon>Coccomyxaceae</taxon>
        <taxon>Coccomyxa</taxon>
    </lineage>
</organism>
<keyword evidence="2" id="KW-1185">Reference proteome</keyword>
<protein>
    <submittedName>
        <fullName evidence="1">Uncharacterized protein</fullName>
    </submittedName>
</protein>
<dbReference type="EMBL" id="JALJOT010000004">
    <property type="protein sequence ID" value="KAK9915826.1"/>
    <property type="molecule type" value="Genomic_DNA"/>
</dbReference>
<proteinExistence type="predicted"/>
<evidence type="ECO:0000313" key="1">
    <source>
        <dbReference type="EMBL" id="KAK9915826.1"/>
    </source>
</evidence>
<comment type="caution">
    <text evidence="1">The sequence shown here is derived from an EMBL/GenBank/DDBJ whole genome shotgun (WGS) entry which is preliminary data.</text>
</comment>
<gene>
    <name evidence="1" type="ORF">WJX75_004586</name>
</gene>
<reference evidence="1 2" key="1">
    <citation type="journal article" date="2024" name="Nat. Commun.">
        <title>Phylogenomics reveals the evolutionary origins of lichenization in chlorophyte algae.</title>
        <authorList>
            <person name="Puginier C."/>
            <person name="Libourel C."/>
            <person name="Otte J."/>
            <person name="Skaloud P."/>
            <person name="Haon M."/>
            <person name="Grisel S."/>
            <person name="Petersen M."/>
            <person name="Berrin J.G."/>
            <person name="Delaux P.M."/>
            <person name="Dal Grande F."/>
            <person name="Keller J."/>
        </authorList>
    </citation>
    <scope>NUCLEOTIDE SEQUENCE [LARGE SCALE GENOMIC DNA]</scope>
    <source>
        <strain evidence="1 2">SAG 216-7</strain>
    </source>
</reference>